<organism evidence="9">
    <name type="scientific">Haptolina brevifila</name>
    <dbReference type="NCBI Taxonomy" id="156173"/>
    <lineage>
        <taxon>Eukaryota</taxon>
        <taxon>Haptista</taxon>
        <taxon>Haptophyta</taxon>
        <taxon>Prymnesiophyceae</taxon>
        <taxon>Prymnesiales</taxon>
        <taxon>Prymnesiaceae</taxon>
        <taxon>Haptolina</taxon>
    </lineage>
</organism>
<evidence type="ECO:0000259" key="8">
    <source>
        <dbReference type="Pfam" id="PF01625"/>
    </source>
</evidence>
<dbReference type="EMBL" id="HBGU01017152">
    <property type="protein sequence ID" value="CAD9427230.1"/>
    <property type="molecule type" value="Transcribed_RNA"/>
</dbReference>
<evidence type="ECO:0000313" key="9">
    <source>
        <dbReference type="EMBL" id="CAD9427230.1"/>
    </source>
</evidence>
<comment type="catalytic activity">
    <reaction evidence="7">
        <text>[thioredoxin]-disulfide + L-methionine + H2O = L-methionine (S)-S-oxide + [thioredoxin]-dithiol</text>
        <dbReference type="Rhea" id="RHEA:19993"/>
        <dbReference type="Rhea" id="RHEA-COMP:10698"/>
        <dbReference type="Rhea" id="RHEA-COMP:10700"/>
        <dbReference type="ChEBI" id="CHEBI:15377"/>
        <dbReference type="ChEBI" id="CHEBI:29950"/>
        <dbReference type="ChEBI" id="CHEBI:50058"/>
        <dbReference type="ChEBI" id="CHEBI:57844"/>
        <dbReference type="ChEBI" id="CHEBI:58772"/>
        <dbReference type="EC" id="1.8.4.11"/>
    </reaction>
</comment>
<evidence type="ECO:0000256" key="6">
    <source>
        <dbReference type="ARBA" id="ARBA00047806"/>
    </source>
</evidence>
<dbReference type="Gene3D" id="3.30.1060.10">
    <property type="entry name" value="Peptide methionine sulphoxide reductase MsrA"/>
    <property type="match status" value="1"/>
</dbReference>
<dbReference type="GO" id="GO:0005737">
    <property type="term" value="C:cytoplasm"/>
    <property type="evidence" value="ECO:0007669"/>
    <property type="project" value="TreeGrafter"/>
</dbReference>
<comment type="catalytic activity">
    <reaction evidence="6">
        <text>L-methionyl-[protein] + [thioredoxin]-disulfide + H2O = L-methionyl-(S)-S-oxide-[protein] + [thioredoxin]-dithiol</text>
        <dbReference type="Rhea" id="RHEA:14217"/>
        <dbReference type="Rhea" id="RHEA-COMP:10698"/>
        <dbReference type="Rhea" id="RHEA-COMP:10700"/>
        <dbReference type="Rhea" id="RHEA-COMP:12313"/>
        <dbReference type="Rhea" id="RHEA-COMP:12315"/>
        <dbReference type="ChEBI" id="CHEBI:15377"/>
        <dbReference type="ChEBI" id="CHEBI:16044"/>
        <dbReference type="ChEBI" id="CHEBI:29950"/>
        <dbReference type="ChEBI" id="CHEBI:44120"/>
        <dbReference type="ChEBI" id="CHEBI:50058"/>
        <dbReference type="EC" id="1.8.4.11"/>
    </reaction>
</comment>
<dbReference type="Pfam" id="PF01625">
    <property type="entry name" value="PMSR"/>
    <property type="match status" value="1"/>
</dbReference>
<evidence type="ECO:0000256" key="1">
    <source>
        <dbReference type="ARBA" id="ARBA00005591"/>
    </source>
</evidence>
<protein>
    <recommendedName>
        <fullName evidence="2">peptide-methionine (S)-S-oxide reductase</fullName>
        <ecNumber evidence="2">1.8.4.11</ecNumber>
    </recommendedName>
    <alternativeName>
        <fullName evidence="5">Peptide-methionine (S)-S-oxide reductase</fullName>
    </alternativeName>
    <alternativeName>
        <fullName evidence="4">Protein-methionine-S-oxide reductase</fullName>
    </alternativeName>
</protein>
<evidence type="ECO:0000256" key="5">
    <source>
        <dbReference type="ARBA" id="ARBA00030643"/>
    </source>
</evidence>
<proteinExistence type="inferred from homology"/>
<comment type="similarity">
    <text evidence="1">Belongs to the MsrA Met sulfoxide reductase family.</text>
</comment>
<dbReference type="PANTHER" id="PTHR42799:SF2">
    <property type="entry name" value="MITOCHONDRIAL PEPTIDE METHIONINE SULFOXIDE REDUCTASE"/>
    <property type="match status" value="1"/>
</dbReference>
<evidence type="ECO:0000256" key="7">
    <source>
        <dbReference type="ARBA" id="ARBA00048782"/>
    </source>
</evidence>
<gene>
    <name evidence="9" type="ORF">CBRE1094_LOCUS9294</name>
</gene>
<accession>A0A7S2G2J6</accession>
<dbReference type="PANTHER" id="PTHR42799">
    <property type="entry name" value="MITOCHONDRIAL PEPTIDE METHIONINE SULFOXIDE REDUCTASE"/>
    <property type="match status" value="1"/>
</dbReference>
<evidence type="ECO:0000256" key="2">
    <source>
        <dbReference type="ARBA" id="ARBA00012502"/>
    </source>
</evidence>
<name>A0A7S2G2J6_9EUKA</name>
<dbReference type="InterPro" id="IPR050162">
    <property type="entry name" value="MsrA_MetSO_reductase"/>
</dbReference>
<reference evidence="9" key="1">
    <citation type="submission" date="2021-01" db="EMBL/GenBank/DDBJ databases">
        <authorList>
            <person name="Corre E."/>
            <person name="Pelletier E."/>
            <person name="Niang G."/>
            <person name="Scheremetjew M."/>
            <person name="Finn R."/>
            <person name="Kale V."/>
            <person name="Holt S."/>
            <person name="Cochrane G."/>
            <person name="Meng A."/>
            <person name="Brown T."/>
            <person name="Cohen L."/>
        </authorList>
    </citation>
    <scope>NUCLEOTIDE SEQUENCE</scope>
    <source>
        <strain evidence="9">UTEX LB 985</strain>
    </source>
</reference>
<evidence type="ECO:0000256" key="4">
    <source>
        <dbReference type="ARBA" id="ARBA00030273"/>
    </source>
</evidence>
<dbReference type="HAMAP" id="MF_01401">
    <property type="entry name" value="MsrA"/>
    <property type="match status" value="1"/>
</dbReference>
<dbReference type="SUPFAM" id="SSF55068">
    <property type="entry name" value="Peptide methionine sulfoxide reductase"/>
    <property type="match status" value="1"/>
</dbReference>
<dbReference type="GO" id="GO:0008113">
    <property type="term" value="F:peptide-methionine (S)-S-oxide reductase activity"/>
    <property type="evidence" value="ECO:0007669"/>
    <property type="project" value="UniProtKB-EC"/>
</dbReference>
<dbReference type="InterPro" id="IPR036509">
    <property type="entry name" value="Met_Sox_Rdtase_MsrA_sf"/>
</dbReference>
<sequence>MRFMFLASVASAAAFSLQPLRPCMVLPRATVAVRMADDGDGKSPLAALKSFPLASALLALVTVDCGIRLTSSVPALVGAAPPNYLGTALDAGFFLFGTKTLLEQAGIIGKSEYYSDLEGGEVNSFAREAGEFALRGEVPSLSNAGFEVATFAGGCFWGTELHFQRIPGVIATCVGYTQGNVEKPSYEQVCGGLTGHTEGIQLAFDPAVVRYDDLCDKLLAVLGTDVMEVNRVGNDRGTQYRHGIYPHTDAQAEAAGAAIARCQATKSAKVVTEVKPATVFWPAEGYHQRYLQKGGQSAEKECIVPVRCYG</sequence>
<dbReference type="EC" id="1.8.4.11" evidence="2"/>
<dbReference type="GO" id="GO:0034599">
    <property type="term" value="P:cellular response to oxidative stress"/>
    <property type="evidence" value="ECO:0007669"/>
    <property type="project" value="TreeGrafter"/>
</dbReference>
<keyword evidence="3" id="KW-0560">Oxidoreductase</keyword>
<dbReference type="AlphaFoldDB" id="A0A7S2G2J6"/>
<dbReference type="NCBIfam" id="TIGR00401">
    <property type="entry name" value="msrA"/>
    <property type="match status" value="1"/>
</dbReference>
<feature type="domain" description="Peptide methionine sulphoxide reductase MsrA" evidence="8">
    <location>
        <begin position="149"/>
        <end position="295"/>
    </location>
</feature>
<evidence type="ECO:0000256" key="3">
    <source>
        <dbReference type="ARBA" id="ARBA00023002"/>
    </source>
</evidence>
<dbReference type="InterPro" id="IPR002569">
    <property type="entry name" value="Met_Sox_Rdtase_MsrA_dom"/>
</dbReference>